<dbReference type="InterPro" id="IPR050789">
    <property type="entry name" value="Diverse_Enzym_Activities"/>
</dbReference>
<dbReference type="AlphaFoldDB" id="A0A919YKJ9"/>
<evidence type="ECO:0000313" key="3">
    <source>
        <dbReference type="EMBL" id="GIP15598.1"/>
    </source>
</evidence>
<dbReference type="GO" id="GO:0016787">
    <property type="term" value="F:hydrolase activity"/>
    <property type="evidence" value="ECO:0007669"/>
    <property type="project" value="UniProtKB-KW"/>
</dbReference>
<dbReference type="InterPro" id="IPR001466">
    <property type="entry name" value="Beta-lactam-related"/>
</dbReference>
<evidence type="ECO:0000256" key="1">
    <source>
        <dbReference type="ARBA" id="ARBA00022801"/>
    </source>
</evidence>
<dbReference type="InterPro" id="IPR012338">
    <property type="entry name" value="Beta-lactam/transpept-like"/>
</dbReference>
<dbReference type="RefSeq" id="WP_213513895.1">
    <property type="nucleotide sequence ID" value="NZ_BOSE01000002.1"/>
</dbReference>
<reference evidence="3" key="1">
    <citation type="submission" date="2021-03" db="EMBL/GenBank/DDBJ databases">
        <title>Antimicrobial resistance genes in bacteria isolated from Japanese honey, and their potential for conferring macrolide and lincosamide resistance in the American foulbrood pathogen Paenibacillus larvae.</title>
        <authorList>
            <person name="Okamoto M."/>
            <person name="Kumagai M."/>
            <person name="Kanamori H."/>
            <person name="Takamatsu D."/>
        </authorList>
    </citation>
    <scope>NUCLEOTIDE SEQUENCE</scope>
    <source>
        <strain evidence="3">J40TS1</strain>
    </source>
</reference>
<dbReference type="PANTHER" id="PTHR43283:SF11">
    <property type="entry name" value="BETA-LACTAMASE-RELATED DOMAIN-CONTAINING PROTEIN"/>
    <property type="match status" value="1"/>
</dbReference>
<dbReference type="Gene3D" id="3.40.710.10">
    <property type="entry name" value="DD-peptidase/beta-lactamase superfamily"/>
    <property type="match status" value="1"/>
</dbReference>
<keyword evidence="1 3" id="KW-0378">Hydrolase</keyword>
<dbReference type="PANTHER" id="PTHR43283">
    <property type="entry name" value="BETA-LACTAMASE-RELATED"/>
    <property type="match status" value="1"/>
</dbReference>
<dbReference type="Pfam" id="PF00144">
    <property type="entry name" value="Beta-lactamase"/>
    <property type="match status" value="1"/>
</dbReference>
<evidence type="ECO:0000259" key="2">
    <source>
        <dbReference type="Pfam" id="PF00144"/>
    </source>
</evidence>
<sequence length="382" mass="42998">MSNIVTIQKGRIDVKPEEVGYDEQKLEALNQHYSKLIDRGTLQGASYLISRKGQVFARCSMGKLRPDQNSEELKPDSIRKTYSITKAFTAVAIGQLIDRGLLFLHQSAASILPELDTDKHRAITIFHLLTHTSGLRGDPGFHNEPYTLPWFEWMVREFDKQGTDMNWIKVILSGPLQRMPGKEWIYSTSAYALLGAIIAKLSGKSYEDYVRDEILLPLGMERSFFVVPEELHDEVCATNSWEVEQLGKPINGDAPPKAGNGLFSTLDDLWKFGQMMLNGGELNGKRILSKRAVELQTSNHLHDIPHQGWGSSIKNYPFGLGWSLEHYDLCSRGTYSHEGFGHCGLFIDPVEELVFVFFAPSPVGYTHESVLMPRAIVWSGLL</sequence>
<proteinExistence type="predicted"/>
<gene>
    <name evidence="3" type="ORF">J40TS1_12400</name>
</gene>
<organism evidence="3 4">
    <name type="scientific">Paenibacillus montaniterrae</name>
    <dbReference type="NCBI Taxonomy" id="429341"/>
    <lineage>
        <taxon>Bacteria</taxon>
        <taxon>Bacillati</taxon>
        <taxon>Bacillota</taxon>
        <taxon>Bacilli</taxon>
        <taxon>Bacillales</taxon>
        <taxon>Paenibacillaceae</taxon>
        <taxon>Paenibacillus</taxon>
    </lineage>
</organism>
<keyword evidence="4" id="KW-1185">Reference proteome</keyword>
<dbReference type="EMBL" id="BOSE01000002">
    <property type="protein sequence ID" value="GIP15598.1"/>
    <property type="molecule type" value="Genomic_DNA"/>
</dbReference>
<dbReference type="Proteomes" id="UP000683139">
    <property type="component" value="Unassembled WGS sequence"/>
</dbReference>
<accession>A0A919YKJ9</accession>
<protein>
    <submittedName>
        <fullName evidence="3">Serine hydrolase</fullName>
    </submittedName>
</protein>
<name>A0A919YKJ9_9BACL</name>
<comment type="caution">
    <text evidence="3">The sequence shown here is derived from an EMBL/GenBank/DDBJ whole genome shotgun (WGS) entry which is preliminary data.</text>
</comment>
<dbReference type="SUPFAM" id="SSF56601">
    <property type="entry name" value="beta-lactamase/transpeptidase-like"/>
    <property type="match status" value="1"/>
</dbReference>
<evidence type="ECO:0000313" key="4">
    <source>
        <dbReference type="Proteomes" id="UP000683139"/>
    </source>
</evidence>
<feature type="domain" description="Beta-lactamase-related" evidence="2">
    <location>
        <begin position="30"/>
        <end position="359"/>
    </location>
</feature>